<proteinExistence type="predicted"/>
<dbReference type="EMBL" id="BMLW01000004">
    <property type="protein sequence ID" value="GGP09733.1"/>
    <property type="molecule type" value="Genomic_DNA"/>
</dbReference>
<dbReference type="Proteomes" id="UP000641206">
    <property type="component" value="Unassembled WGS sequence"/>
</dbReference>
<dbReference type="RefSeq" id="WP_188733841.1">
    <property type="nucleotide sequence ID" value="NZ_BMLW01000004.1"/>
</dbReference>
<evidence type="ECO:0000313" key="3">
    <source>
        <dbReference type="Proteomes" id="UP000641206"/>
    </source>
</evidence>
<evidence type="ECO:0000256" key="1">
    <source>
        <dbReference type="SAM" id="Coils"/>
    </source>
</evidence>
<feature type="coiled-coil region" evidence="1">
    <location>
        <begin position="111"/>
        <end position="138"/>
    </location>
</feature>
<keyword evidence="1" id="KW-0175">Coiled coil</keyword>
<protein>
    <submittedName>
        <fullName evidence="2">Uncharacterized protein</fullName>
    </submittedName>
</protein>
<gene>
    <name evidence="2" type="ORF">GCM10011346_15020</name>
</gene>
<comment type="caution">
    <text evidence="2">The sequence shown here is derived from an EMBL/GenBank/DDBJ whole genome shotgun (WGS) entry which is preliminary data.</text>
</comment>
<reference evidence="3" key="1">
    <citation type="journal article" date="2019" name="Int. J. Syst. Evol. Microbiol.">
        <title>The Global Catalogue of Microorganisms (GCM) 10K type strain sequencing project: providing services to taxonomists for standard genome sequencing and annotation.</title>
        <authorList>
            <consortium name="The Broad Institute Genomics Platform"/>
            <consortium name="The Broad Institute Genome Sequencing Center for Infectious Disease"/>
            <person name="Wu L."/>
            <person name="Ma J."/>
        </authorList>
    </citation>
    <scope>NUCLEOTIDE SEQUENCE [LARGE SCALE GENOMIC DNA]</scope>
    <source>
        <strain evidence="3">CGMCC 1.7693</strain>
    </source>
</reference>
<keyword evidence="3" id="KW-1185">Reference proteome</keyword>
<name>A0ABQ2NT79_9BACI</name>
<sequence length="160" mass="19007">MGAKNLQHTGAISDNFHIMINKNELKKRYASAVYYVRKSEQEKEGIRKLMDMQCKLEKAYQQEYINAQESAEIQLAQMKIAEQDSEKEVYDFAQRAYKTYKKRVQKMQFSSEEASNQLKSLKKIYHEMDSQLKIMKRNLMKQMNHENIDILDNPLKLFVI</sequence>
<accession>A0ABQ2NT79</accession>
<organism evidence="2 3">
    <name type="scientific">Oceanobacillus neutriphilus</name>
    <dbReference type="NCBI Taxonomy" id="531815"/>
    <lineage>
        <taxon>Bacteria</taxon>
        <taxon>Bacillati</taxon>
        <taxon>Bacillota</taxon>
        <taxon>Bacilli</taxon>
        <taxon>Bacillales</taxon>
        <taxon>Bacillaceae</taxon>
        <taxon>Oceanobacillus</taxon>
    </lineage>
</organism>
<evidence type="ECO:0000313" key="2">
    <source>
        <dbReference type="EMBL" id="GGP09733.1"/>
    </source>
</evidence>